<dbReference type="STRING" id="1608583.BN1356_00840"/>
<dbReference type="OrthoDB" id="5751230at2"/>
<dbReference type="Proteomes" id="UP000198604">
    <property type="component" value="Unassembled WGS sequence"/>
</dbReference>
<evidence type="ECO:0000259" key="1">
    <source>
        <dbReference type="Pfam" id="PF01609"/>
    </source>
</evidence>
<dbReference type="InterPro" id="IPR002559">
    <property type="entry name" value="Transposase_11"/>
</dbReference>
<sequence length="419" mass="49011">MKIITQLNLFEDHEMGDLEKILTVLDGLPETNLFQCLEERRRHGRRDYSVQSYFIAYVSKFILQLETDQQLIRHLNMNSQLRQICGFETHGVKLKNGTRKLVHAPSKSAFSRFIQDLVELCPDIEYWVQSGVSGLYELLPDFGKELALDGKLIESYATPYGQKKKKDKRSDLDADFTCKERHGKNGYVKKENYYGFRCHLIVDAHYELPITWEVTPASKGEQTVAKKMISHLSEKVLDRAQYLMADRGYSGEPLQHLLEDADILPIIDAPHRWKEEETRQYLDTDIVYNQSGQVFWVDDQCEEIELLYKGYDKSCDSLRYGFHPQYQDDRIFRLKRSFEPIIFNKVGRASQKFKRQYKKRTSVERVNGRLDRDFRFENHTIRGLKKMRLAISMSFLVIIGFALAKLKTGNQAHLASWVV</sequence>
<proteinExistence type="predicted"/>
<gene>
    <name evidence="2" type="ORF">BN1356_00840</name>
</gene>
<dbReference type="RefSeq" id="WP_093650146.1">
    <property type="nucleotide sequence ID" value="NZ_CTEN01000002.1"/>
</dbReference>
<dbReference type="AlphaFoldDB" id="A0A0E4H4S1"/>
<evidence type="ECO:0000313" key="2">
    <source>
        <dbReference type="EMBL" id="CQR24493.1"/>
    </source>
</evidence>
<protein>
    <submittedName>
        <fullName evidence="2">Transposase DDE domain protein</fullName>
    </submittedName>
</protein>
<reference evidence="3" key="1">
    <citation type="submission" date="2015-03" db="EMBL/GenBank/DDBJ databases">
        <authorList>
            <person name="Urmite Genomes"/>
        </authorList>
    </citation>
    <scope>NUCLEOTIDE SEQUENCE [LARGE SCALE GENOMIC DNA]</scope>
    <source>
        <strain evidence="3">FF10</strain>
    </source>
</reference>
<organism evidence="2 3">
    <name type="scientific">Streptococcus varani</name>
    <dbReference type="NCBI Taxonomy" id="1608583"/>
    <lineage>
        <taxon>Bacteria</taxon>
        <taxon>Bacillati</taxon>
        <taxon>Bacillota</taxon>
        <taxon>Bacilli</taxon>
        <taxon>Lactobacillales</taxon>
        <taxon>Streptococcaceae</taxon>
        <taxon>Streptococcus</taxon>
    </lineage>
</organism>
<evidence type="ECO:0000313" key="3">
    <source>
        <dbReference type="Proteomes" id="UP000198604"/>
    </source>
</evidence>
<dbReference type="GO" id="GO:0006313">
    <property type="term" value="P:DNA transposition"/>
    <property type="evidence" value="ECO:0007669"/>
    <property type="project" value="InterPro"/>
</dbReference>
<keyword evidence="3" id="KW-1185">Reference proteome</keyword>
<feature type="domain" description="Transposase IS4-like" evidence="1">
    <location>
        <begin position="173"/>
        <end position="398"/>
    </location>
</feature>
<dbReference type="PANTHER" id="PTHR35604:SF2">
    <property type="entry name" value="TRANSPOSASE INSH FOR INSERTION SEQUENCE ELEMENT IS5A-RELATED"/>
    <property type="match status" value="1"/>
</dbReference>
<accession>A0A0E4H4S1</accession>
<name>A0A0E4H4S1_9STRE</name>
<dbReference type="Pfam" id="PF01609">
    <property type="entry name" value="DDE_Tnp_1"/>
    <property type="match status" value="1"/>
</dbReference>
<dbReference type="EMBL" id="CTEN01000002">
    <property type="protein sequence ID" value="CQR24493.1"/>
    <property type="molecule type" value="Genomic_DNA"/>
</dbReference>
<dbReference type="PANTHER" id="PTHR35604">
    <property type="entry name" value="TRANSPOSASE INSH FOR INSERTION SEQUENCE ELEMENT IS5A-RELATED"/>
    <property type="match status" value="1"/>
</dbReference>
<dbReference type="GO" id="GO:0004803">
    <property type="term" value="F:transposase activity"/>
    <property type="evidence" value="ECO:0007669"/>
    <property type="project" value="InterPro"/>
</dbReference>
<dbReference type="GO" id="GO:0003677">
    <property type="term" value="F:DNA binding"/>
    <property type="evidence" value="ECO:0007669"/>
    <property type="project" value="InterPro"/>
</dbReference>